<evidence type="ECO:0000259" key="1">
    <source>
        <dbReference type="PROSITE" id="PS51702"/>
    </source>
</evidence>
<feature type="domain" description="HTH Mu-type" evidence="1">
    <location>
        <begin position="3"/>
        <end position="74"/>
    </location>
</feature>
<dbReference type="InterPro" id="IPR036397">
    <property type="entry name" value="RNaseH_sf"/>
</dbReference>
<dbReference type="InterPro" id="IPR015126">
    <property type="entry name" value="Mu_I-gamma"/>
</dbReference>
<evidence type="ECO:0000313" key="2">
    <source>
        <dbReference type="EMBL" id="SDF10857.1"/>
    </source>
</evidence>
<proteinExistence type="predicted"/>
<dbReference type="InterPro" id="IPR012337">
    <property type="entry name" value="RNaseH-like_sf"/>
</dbReference>
<dbReference type="Gene3D" id="1.10.10.60">
    <property type="entry name" value="Homeodomain-like"/>
    <property type="match status" value="2"/>
</dbReference>
<dbReference type="SUPFAM" id="SSF46689">
    <property type="entry name" value="Homeodomain-like"/>
    <property type="match status" value="2"/>
</dbReference>
<dbReference type="GO" id="GO:0003677">
    <property type="term" value="F:DNA binding"/>
    <property type="evidence" value="ECO:0007669"/>
    <property type="project" value="InterPro"/>
</dbReference>
<dbReference type="Gene3D" id="3.30.420.10">
    <property type="entry name" value="Ribonuclease H-like superfamily/Ribonuclease H"/>
    <property type="match status" value="1"/>
</dbReference>
<dbReference type="InterPro" id="IPR004189">
    <property type="entry name" value="Phage_Mu_transposase"/>
</dbReference>
<dbReference type="InterPro" id="IPR036388">
    <property type="entry name" value="WH-like_DNA-bd_sf"/>
</dbReference>
<organism evidence="2 3">
    <name type="scientific">Rhodobacter capsulatus</name>
    <name type="common">Rhodopseudomonas capsulata</name>
    <dbReference type="NCBI Taxonomy" id="1061"/>
    <lineage>
        <taxon>Bacteria</taxon>
        <taxon>Pseudomonadati</taxon>
        <taxon>Pseudomonadota</taxon>
        <taxon>Alphaproteobacteria</taxon>
        <taxon>Rhodobacterales</taxon>
        <taxon>Rhodobacter group</taxon>
        <taxon>Rhodobacter</taxon>
    </lineage>
</organism>
<dbReference type="Pfam" id="PF02914">
    <property type="entry name" value="DDE_2"/>
    <property type="match status" value="1"/>
</dbReference>
<dbReference type="RefSeq" id="WP_074553550.1">
    <property type="nucleotide sequence ID" value="NZ_FNAY01000007.1"/>
</dbReference>
<dbReference type="Proteomes" id="UP000183812">
    <property type="component" value="Unassembled WGS sequence"/>
</dbReference>
<name>A0A1G7IDQ6_RHOCA</name>
<dbReference type="GO" id="GO:0006313">
    <property type="term" value="P:DNA transposition"/>
    <property type="evidence" value="ECO:0007669"/>
    <property type="project" value="InterPro"/>
</dbReference>
<dbReference type="PROSITE" id="PS51702">
    <property type="entry name" value="HTH_MU"/>
    <property type="match status" value="1"/>
</dbReference>
<dbReference type="EMBL" id="FNAY01000007">
    <property type="protein sequence ID" value="SDF10857.1"/>
    <property type="molecule type" value="Genomic_DNA"/>
</dbReference>
<gene>
    <name evidence="2" type="ORF">SAMN04244550_01664</name>
</gene>
<feature type="non-terminal residue" evidence="2">
    <location>
        <position position="431"/>
    </location>
</feature>
<dbReference type="AlphaFoldDB" id="A0A1G7IDQ6"/>
<dbReference type="GO" id="GO:0004803">
    <property type="term" value="F:transposase activity"/>
    <property type="evidence" value="ECO:0007669"/>
    <property type="project" value="InterPro"/>
</dbReference>
<accession>A0A1G7IDQ6</accession>
<sequence length="431" mass="47998">MSDWFSIADLLALKSDLLPASERSLYRFLDERAELGGADVCRPRAAQGGGREYHLSLLPYAVQAQIRAAEKLDATRQAAEGAEAAKRDAVWAIYEGASASAKAEAQRRLAVVRLVDDLTSSGPKALAVAHAAAQFGESEANIWRWSRMIAGFDRCDWMAALTPRHVGGTASAECDPRALQMLKSDYYRPERPSFQSCYDRMIEAAQAHGWEPIPHAKTLKRRIEKEVGAAAGIMMREGRRAAERLVPSLRRTRDHMVAMEAVNADGHVLDLAVRFDDGSIGRAVLVGFQDLYSGMILSHRMEQSESQELIRLALADMVESWGIPQHCYFDNGKAFMSKMLTGRMKFRFRFKVKDEDPTGILENLGVTVHPVRPYRGQSKPIERAWKDLADRISKHPRMAGAYLGNRPDAKPENYGSKAIPIAELREFVAAE</sequence>
<dbReference type="OrthoDB" id="5287589at2"/>
<evidence type="ECO:0000313" key="3">
    <source>
        <dbReference type="Proteomes" id="UP000183812"/>
    </source>
</evidence>
<protein>
    <submittedName>
        <fullName evidence="2">Mu DNA binding, I gamma subdomain</fullName>
    </submittedName>
</protein>
<dbReference type="SUPFAM" id="SSF53098">
    <property type="entry name" value="Ribonuclease H-like"/>
    <property type="match status" value="1"/>
</dbReference>
<dbReference type="InterPro" id="IPR009057">
    <property type="entry name" value="Homeodomain-like_sf"/>
</dbReference>
<dbReference type="Pfam" id="PF09039">
    <property type="entry name" value="HTH_Tnp_Mu_2"/>
    <property type="match status" value="1"/>
</dbReference>
<dbReference type="GO" id="GO:0015074">
    <property type="term" value="P:DNA integration"/>
    <property type="evidence" value="ECO:0007669"/>
    <property type="project" value="InterPro"/>
</dbReference>
<dbReference type="InterPro" id="IPR003314">
    <property type="entry name" value="Mu-type_HTH"/>
</dbReference>
<dbReference type="Gene3D" id="1.10.10.10">
    <property type="entry name" value="Winged helix-like DNA-binding domain superfamily/Winged helix DNA-binding domain"/>
    <property type="match status" value="1"/>
</dbReference>
<reference evidence="2 3" key="1">
    <citation type="submission" date="2016-10" db="EMBL/GenBank/DDBJ databases">
        <authorList>
            <person name="de Groot N.N."/>
        </authorList>
    </citation>
    <scope>NUCLEOTIDE SEQUENCE [LARGE SCALE GENOMIC DNA]</scope>
    <source>
        <strain evidence="3">DSM 938 / 37b4</strain>
    </source>
</reference>